<sequence length="126" mass="14357">MEKSIKPIKTKSMENIKWMARITATIMFLFAFPFYIGYGLPFPNSSLSLIENIHLMVMPIILIGLIVGWKWEKIAGYMICLPIFVKLLFAFIFLENSGPIIILLAIPGSLYLIYGYKKFSAGNRNS</sequence>
<feature type="transmembrane region" description="Helical" evidence="1">
    <location>
        <begin position="20"/>
        <end position="40"/>
    </location>
</feature>
<accession>A0A1F5A7F6</accession>
<feature type="transmembrane region" description="Helical" evidence="1">
    <location>
        <begin position="74"/>
        <end position="94"/>
    </location>
</feature>
<organism evidence="3 4">
    <name type="scientific">Candidatus Sediminicultor quintus</name>
    <dbReference type="NCBI Taxonomy" id="1797291"/>
    <lineage>
        <taxon>Bacteria</taxon>
        <taxon>Pseudomonadati</taxon>
        <taxon>Atribacterota</taxon>
        <taxon>Candidatus Phoenicimicrobiia</taxon>
        <taxon>Candidatus Pheonicimicrobiales</taxon>
        <taxon>Candidatus Phoenicimicrobiaceae</taxon>
        <taxon>Candidatus Sediminicultor</taxon>
    </lineage>
</organism>
<dbReference type="STRING" id="1797291.A2V47_00680"/>
<reference evidence="3 4" key="1">
    <citation type="journal article" date="2016" name="Nat. Commun.">
        <title>Thousands of microbial genomes shed light on interconnected biogeochemical processes in an aquifer system.</title>
        <authorList>
            <person name="Anantharaman K."/>
            <person name="Brown C.T."/>
            <person name="Hug L.A."/>
            <person name="Sharon I."/>
            <person name="Castelle C.J."/>
            <person name="Probst A.J."/>
            <person name="Thomas B.C."/>
            <person name="Singh A."/>
            <person name="Wilkins M.J."/>
            <person name="Karaoz U."/>
            <person name="Brodie E.L."/>
            <person name="Williams K.H."/>
            <person name="Hubbard S.S."/>
            <person name="Banfield J.F."/>
        </authorList>
    </citation>
    <scope>NUCLEOTIDE SEQUENCE [LARGE SCALE GENOMIC DNA]</scope>
</reference>
<protein>
    <recommendedName>
        <fullName evidence="2">DUF7670 domain-containing protein</fullName>
    </recommendedName>
</protein>
<feature type="transmembrane region" description="Helical" evidence="1">
    <location>
        <begin position="100"/>
        <end position="116"/>
    </location>
</feature>
<dbReference type="InterPro" id="IPR056087">
    <property type="entry name" value="DUF7670"/>
</dbReference>
<keyword evidence="1" id="KW-0812">Transmembrane</keyword>
<evidence type="ECO:0000313" key="3">
    <source>
        <dbReference type="EMBL" id="OGD13787.1"/>
    </source>
</evidence>
<feature type="transmembrane region" description="Helical" evidence="1">
    <location>
        <begin position="46"/>
        <end position="67"/>
    </location>
</feature>
<dbReference type="EMBL" id="MEYH01000100">
    <property type="protein sequence ID" value="OGD13787.1"/>
    <property type="molecule type" value="Genomic_DNA"/>
</dbReference>
<dbReference type="AlphaFoldDB" id="A0A1F5A7F6"/>
<feature type="domain" description="DUF7670" evidence="2">
    <location>
        <begin position="10"/>
        <end position="117"/>
    </location>
</feature>
<proteinExistence type="predicted"/>
<evidence type="ECO:0000313" key="4">
    <source>
        <dbReference type="Proteomes" id="UP000177701"/>
    </source>
</evidence>
<keyword evidence="1" id="KW-0472">Membrane</keyword>
<evidence type="ECO:0000259" key="2">
    <source>
        <dbReference type="Pfam" id="PF24709"/>
    </source>
</evidence>
<gene>
    <name evidence="3" type="ORF">A2V47_00680</name>
</gene>
<dbReference type="Pfam" id="PF24709">
    <property type="entry name" value="DUF7670"/>
    <property type="match status" value="1"/>
</dbReference>
<name>A0A1F5A7F6_9BACT</name>
<dbReference type="Proteomes" id="UP000177701">
    <property type="component" value="Unassembled WGS sequence"/>
</dbReference>
<comment type="caution">
    <text evidence="3">The sequence shown here is derived from an EMBL/GenBank/DDBJ whole genome shotgun (WGS) entry which is preliminary data.</text>
</comment>
<keyword evidence="1" id="KW-1133">Transmembrane helix</keyword>
<evidence type="ECO:0000256" key="1">
    <source>
        <dbReference type="SAM" id="Phobius"/>
    </source>
</evidence>